<reference evidence="2 3" key="1">
    <citation type="journal article" date="2014" name="Genome Announc.">
        <title>Draft Genome Sequences of Two Vibrionaceae Species, Vibrio ponticus C121 and Photobacterium aphoticum C119, Isolated as Coral Reef Microbiota.</title>
        <authorList>
            <person name="Al-saari N."/>
            <person name="Meirelles P.M."/>
            <person name="Mino S."/>
            <person name="Suda W."/>
            <person name="Oshima K."/>
            <person name="Hattori M."/>
            <person name="Ohkuma M."/>
            <person name="Thompson F.L."/>
            <person name="Gomez-Gil B."/>
            <person name="Sawabe T."/>
            <person name="Sawabe T."/>
        </authorList>
    </citation>
    <scope>NUCLEOTIDE SEQUENCE [LARGE SCALE GENOMIC DNA]</scope>
    <source>
        <strain evidence="2 3">JCM 19237</strain>
    </source>
</reference>
<keyword evidence="1" id="KW-0732">Signal</keyword>
<feature type="chain" id="PRO_5001862248" description="DNA-binding protein" evidence="1">
    <location>
        <begin position="19"/>
        <end position="119"/>
    </location>
</feature>
<evidence type="ECO:0000256" key="1">
    <source>
        <dbReference type="SAM" id="SignalP"/>
    </source>
</evidence>
<evidence type="ECO:0000313" key="2">
    <source>
        <dbReference type="EMBL" id="GAL04038.1"/>
    </source>
</evidence>
<dbReference type="AlphaFoldDB" id="A0A090QP85"/>
<dbReference type="STRING" id="754436.JCM19237_2189"/>
<dbReference type="Proteomes" id="UP000029227">
    <property type="component" value="Unassembled WGS sequence"/>
</dbReference>
<name>A0A090QP85_9GAMM</name>
<dbReference type="eggNOG" id="COG4085">
    <property type="taxonomic scope" value="Bacteria"/>
</dbReference>
<protein>
    <recommendedName>
        <fullName evidence="4">DNA-binding protein</fullName>
    </recommendedName>
</protein>
<evidence type="ECO:0008006" key="4">
    <source>
        <dbReference type="Google" id="ProtNLM"/>
    </source>
</evidence>
<evidence type="ECO:0000313" key="3">
    <source>
        <dbReference type="Proteomes" id="UP000029227"/>
    </source>
</evidence>
<organism evidence="2 3">
    <name type="scientific">Photobacterium aphoticum</name>
    <dbReference type="NCBI Taxonomy" id="754436"/>
    <lineage>
        <taxon>Bacteria</taxon>
        <taxon>Pseudomonadati</taxon>
        <taxon>Pseudomonadota</taxon>
        <taxon>Gammaproteobacteria</taxon>
        <taxon>Vibrionales</taxon>
        <taxon>Vibrionaceae</taxon>
        <taxon>Photobacterium</taxon>
    </lineage>
</organism>
<proteinExistence type="predicted"/>
<sequence>MKVSVACLSLILSAQAFSATKIAAMDAAFHEGEKVVACGVLKEISRFKRGVYLNLDAPYPQQSLTLVVWENDLVQLKAKHGDFKHHMDRVVCGKGTITEYKGRHQISLYNAYAFKVGEQ</sequence>
<accession>A0A090QP85</accession>
<feature type="signal peptide" evidence="1">
    <location>
        <begin position="1"/>
        <end position="18"/>
    </location>
</feature>
<dbReference type="EMBL" id="BBMN01000003">
    <property type="protein sequence ID" value="GAL04038.1"/>
    <property type="molecule type" value="Genomic_DNA"/>
</dbReference>
<gene>
    <name evidence="2" type="ORF">JCM19237_2189</name>
</gene>
<comment type="caution">
    <text evidence="2">The sequence shown here is derived from an EMBL/GenBank/DDBJ whole genome shotgun (WGS) entry which is preliminary data.</text>
</comment>